<protein>
    <submittedName>
        <fullName evidence="2">Uncharacterized protein</fullName>
    </submittedName>
</protein>
<proteinExistence type="predicted"/>
<feature type="region of interest" description="Disordered" evidence="1">
    <location>
        <begin position="163"/>
        <end position="183"/>
    </location>
</feature>
<feature type="compositionally biased region" description="Polar residues" evidence="1">
    <location>
        <begin position="134"/>
        <end position="144"/>
    </location>
</feature>
<gene>
    <name evidence="2" type="ORF">R1sor_010743</name>
</gene>
<name>A0ABD3I1N3_9MARC</name>
<dbReference type="AlphaFoldDB" id="A0ABD3I1N3"/>
<reference evidence="2 3" key="1">
    <citation type="submission" date="2024-09" db="EMBL/GenBank/DDBJ databases">
        <title>Chromosome-scale assembly of Riccia sorocarpa.</title>
        <authorList>
            <person name="Paukszto L."/>
        </authorList>
    </citation>
    <scope>NUCLEOTIDE SEQUENCE [LARGE SCALE GENOMIC DNA]</scope>
    <source>
        <strain evidence="2">LP-2024</strain>
        <tissue evidence="2">Aerial parts of the thallus</tissue>
    </source>
</reference>
<feature type="region of interest" description="Disordered" evidence="1">
    <location>
        <begin position="110"/>
        <end position="145"/>
    </location>
</feature>
<sequence>MPGATVIVNYASNEIGGAALAVHESIKVKARGVKGTDYMSWTCVEIQGNEIYMASVYGPCGHEDKKIYLVKRHSEWKGLDFNPGLEYVFVTGGLFGTYTDFERGTTKRLGRSGDCLEPGGHLQHRSTEDRPTVYPTSGLTSEGNQKLAELPYVKEITELVDSLPKEKAPGEDRLTAGPPRIVGVDGRKLCSVYRGDLGKPQPAKIQHDSDD</sequence>
<dbReference type="EMBL" id="JBJQOH010000002">
    <property type="protein sequence ID" value="KAL3696667.1"/>
    <property type="molecule type" value="Genomic_DNA"/>
</dbReference>
<keyword evidence="3" id="KW-1185">Reference proteome</keyword>
<dbReference type="Proteomes" id="UP001633002">
    <property type="component" value="Unassembled WGS sequence"/>
</dbReference>
<feature type="compositionally biased region" description="Basic and acidic residues" evidence="1">
    <location>
        <begin position="163"/>
        <end position="174"/>
    </location>
</feature>
<comment type="caution">
    <text evidence="2">The sequence shown here is derived from an EMBL/GenBank/DDBJ whole genome shotgun (WGS) entry which is preliminary data.</text>
</comment>
<organism evidence="2 3">
    <name type="scientific">Riccia sorocarpa</name>
    <dbReference type="NCBI Taxonomy" id="122646"/>
    <lineage>
        <taxon>Eukaryota</taxon>
        <taxon>Viridiplantae</taxon>
        <taxon>Streptophyta</taxon>
        <taxon>Embryophyta</taxon>
        <taxon>Marchantiophyta</taxon>
        <taxon>Marchantiopsida</taxon>
        <taxon>Marchantiidae</taxon>
        <taxon>Marchantiales</taxon>
        <taxon>Ricciaceae</taxon>
        <taxon>Riccia</taxon>
    </lineage>
</organism>
<evidence type="ECO:0000313" key="2">
    <source>
        <dbReference type="EMBL" id="KAL3696667.1"/>
    </source>
</evidence>
<evidence type="ECO:0000256" key="1">
    <source>
        <dbReference type="SAM" id="MobiDB-lite"/>
    </source>
</evidence>
<accession>A0ABD3I1N3</accession>
<evidence type="ECO:0000313" key="3">
    <source>
        <dbReference type="Proteomes" id="UP001633002"/>
    </source>
</evidence>